<feature type="domain" description="Ribophorin II second" evidence="1">
    <location>
        <begin position="101"/>
        <end position="167"/>
    </location>
</feature>
<gene>
    <name evidence="2" type="ORF">E3N88_35983</name>
</gene>
<dbReference type="Pfam" id="PF23861">
    <property type="entry name" value="Ribophorin_II_2nd"/>
    <property type="match status" value="1"/>
</dbReference>
<name>A0A5N6M590_9ASTR</name>
<dbReference type="OrthoDB" id="1778233at2759"/>
<reference evidence="2 3" key="1">
    <citation type="submission" date="2019-05" db="EMBL/GenBank/DDBJ databases">
        <title>Mikania micrantha, genome provides insights into the molecular mechanism of rapid growth.</title>
        <authorList>
            <person name="Liu B."/>
        </authorList>
    </citation>
    <scope>NUCLEOTIDE SEQUENCE [LARGE SCALE GENOMIC DNA]</scope>
    <source>
        <strain evidence="2">NLD-2019</strain>
        <tissue evidence="2">Leaf</tissue>
    </source>
</reference>
<sequence>MSFSSEASLFHLLPTSTTSSSRPPTMKIFSYGIGGASTRTKVVGRVYIADVALSDHNISFHHEMYHGLESMYVLAKKCIQLKPTSSSHKLMRLIHGILEENTEVKVNTVLGSTTHPLSVKLMQVFSYGSKNASVLKKELHFDPKEAIYTLDAFPEGVDIGEHVFPFEHHRWLLHACGIGGADCATIQPYKL</sequence>
<comment type="caution">
    <text evidence="2">The sequence shown here is derived from an EMBL/GenBank/DDBJ whole genome shotgun (WGS) entry which is preliminary data.</text>
</comment>
<dbReference type="GO" id="GO:0006487">
    <property type="term" value="P:protein N-linked glycosylation"/>
    <property type="evidence" value="ECO:0007669"/>
    <property type="project" value="TreeGrafter"/>
</dbReference>
<protein>
    <recommendedName>
        <fullName evidence="1">Ribophorin II second domain-containing protein</fullName>
    </recommendedName>
</protein>
<dbReference type="InterPro" id="IPR008814">
    <property type="entry name" value="Swp1"/>
</dbReference>
<dbReference type="PANTHER" id="PTHR12640">
    <property type="entry name" value="RIBOPHORIN II"/>
    <property type="match status" value="1"/>
</dbReference>
<evidence type="ECO:0000313" key="2">
    <source>
        <dbReference type="EMBL" id="KAD3068103.1"/>
    </source>
</evidence>
<dbReference type="UniPathway" id="UPA00378"/>
<dbReference type="GO" id="GO:0008250">
    <property type="term" value="C:oligosaccharyltransferase complex"/>
    <property type="evidence" value="ECO:0007669"/>
    <property type="project" value="InterPro"/>
</dbReference>
<evidence type="ECO:0000313" key="3">
    <source>
        <dbReference type="Proteomes" id="UP000326396"/>
    </source>
</evidence>
<proteinExistence type="predicted"/>
<dbReference type="EMBL" id="SZYD01000017">
    <property type="protein sequence ID" value="KAD3068103.1"/>
    <property type="molecule type" value="Genomic_DNA"/>
</dbReference>
<dbReference type="PANTHER" id="PTHR12640:SF2">
    <property type="entry name" value="DOLICHYL-DIPHOSPHOOLIGOSACCHARIDE--PROTEIN GLYCOSYLTRANSFERASE SUBUNIT 2"/>
    <property type="match status" value="1"/>
</dbReference>
<dbReference type="InterPro" id="IPR055375">
    <property type="entry name" value="Ribophorin_II_2nd"/>
</dbReference>
<evidence type="ECO:0000259" key="1">
    <source>
        <dbReference type="Pfam" id="PF23861"/>
    </source>
</evidence>
<organism evidence="2 3">
    <name type="scientific">Mikania micrantha</name>
    <name type="common">bitter vine</name>
    <dbReference type="NCBI Taxonomy" id="192012"/>
    <lineage>
        <taxon>Eukaryota</taxon>
        <taxon>Viridiplantae</taxon>
        <taxon>Streptophyta</taxon>
        <taxon>Embryophyta</taxon>
        <taxon>Tracheophyta</taxon>
        <taxon>Spermatophyta</taxon>
        <taxon>Magnoliopsida</taxon>
        <taxon>eudicotyledons</taxon>
        <taxon>Gunneridae</taxon>
        <taxon>Pentapetalae</taxon>
        <taxon>asterids</taxon>
        <taxon>campanulids</taxon>
        <taxon>Asterales</taxon>
        <taxon>Asteraceae</taxon>
        <taxon>Asteroideae</taxon>
        <taxon>Heliantheae alliance</taxon>
        <taxon>Eupatorieae</taxon>
        <taxon>Mikania</taxon>
    </lineage>
</organism>
<accession>A0A5N6M590</accession>
<keyword evidence="3" id="KW-1185">Reference proteome</keyword>
<dbReference type="Proteomes" id="UP000326396">
    <property type="component" value="Linkage Group LG7"/>
</dbReference>
<dbReference type="AlphaFoldDB" id="A0A5N6M590"/>